<dbReference type="InterPro" id="IPR046784">
    <property type="entry name" value="Eap1"/>
</dbReference>
<reference evidence="2 3" key="1">
    <citation type="submission" date="2024-07" db="EMBL/GenBank/DDBJ databases">
        <title>Section-level genome sequencing and comparative genomics of Aspergillus sections Usti and Cavernicolus.</title>
        <authorList>
            <consortium name="Lawrence Berkeley National Laboratory"/>
            <person name="Nybo J.L."/>
            <person name="Vesth T.C."/>
            <person name="Theobald S."/>
            <person name="Frisvad J.C."/>
            <person name="Larsen T.O."/>
            <person name="Kjaerboelling I."/>
            <person name="Rothschild-Mancinelli K."/>
            <person name="Lyhne E.K."/>
            <person name="Kogle M.E."/>
            <person name="Barry K."/>
            <person name="Clum A."/>
            <person name="Na H."/>
            <person name="Ledsgaard L."/>
            <person name="Lin J."/>
            <person name="Lipzen A."/>
            <person name="Kuo A."/>
            <person name="Riley R."/>
            <person name="Mondo S."/>
            <person name="Labutti K."/>
            <person name="Haridas S."/>
            <person name="Pangalinan J."/>
            <person name="Salamov A.A."/>
            <person name="Simmons B.A."/>
            <person name="Magnuson J.K."/>
            <person name="Chen J."/>
            <person name="Drula E."/>
            <person name="Henrissat B."/>
            <person name="Wiebenga A."/>
            <person name="Lubbers R.J."/>
            <person name="Gomes A.C."/>
            <person name="Makela M.R."/>
            <person name="Stajich J."/>
            <person name="Grigoriev I.V."/>
            <person name="Mortensen U.H."/>
            <person name="De Vries R.P."/>
            <person name="Baker S.E."/>
            <person name="Andersen M.R."/>
        </authorList>
    </citation>
    <scope>NUCLEOTIDE SEQUENCE [LARGE SCALE GENOMIC DNA]</scope>
    <source>
        <strain evidence="2 3">CBS 588.65</strain>
    </source>
</reference>
<feature type="region of interest" description="Disordered" evidence="1">
    <location>
        <begin position="812"/>
        <end position="842"/>
    </location>
</feature>
<protein>
    <submittedName>
        <fullName evidence="2">Uncharacterized protein</fullName>
    </submittedName>
</protein>
<dbReference type="Proteomes" id="UP001610334">
    <property type="component" value="Unassembled WGS sequence"/>
</dbReference>
<feature type="region of interest" description="Disordered" evidence="1">
    <location>
        <begin position="18"/>
        <end position="330"/>
    </location>
</feature>
<keyword evidence="3" id="KW-1185">Reference proteome</keyword>
<feature type="compositionally biased region" description="Low complexity" evidence="1">
    <location>
        <begin position="467"/>
        <end position="482"/>
    </location>
</feature>
<sequence>MARRYEIDELIWLRSSPLVTRPANLPPVEDWMGPLPDPSTQRKPGNNAEPSGRRPSLFETRHISRNSASEDIILGPPKTAFASASRIPGKGSIDTTERPLRQGDSDDSKHSNFNLRDKFFKERETGDRDFAGRDGRMGTFNNRRGEKEDWNNGRPRRTLGSEEQERKPRRNGEFDRWETRDPRDPNLDRTVKEKDGRFFPRREVPPGRARHEGSWFRDDSTQEAPDTEEEKASLRSRDWRRDRQGADRDWNRGGKLEQEPEWLDSTDRDESRRVHTQEDFERWKEKMKAGSSQPPPEEKKESPIEQIPEPVQKSESRPTDGEIFSPSGAALHDSTMERFFGLLGDAKPAQETMSVPHAAEPAVKKEAAVLGKPGKSSRFAGLFSPPIGSPAKEPESPISTKSPVPPPINPSSTDADQEGFQRILQMLGGGRSRNGTPHNDPVQSSIPANRTPAMVQGEQTRSPMASPPREQGQQRPEQIQMPFQDTSARGPEPSLKENMYRPEPQGPDREHLLRLMQQVRVSPGSGQGQGPQHQPQSAGPAPGLMNIPDAMPHPPGIGPGPAMKGPNFLDDPAIASMQRSEVEQQLRRRNGPPLGYFDEIPFPQGAQVPNTPGSGRGPQGQAPPGMGIQRPPGFEHMPPPGWGGHLPPPQQAGPHGPLAPPGIPTPNRGVNPNYMTNVMPMHGNLPLNDRQPFPRGPPPGMMPPPGFMNGPPHSGFPPMPHGGENIMGPFDGNPGLQGPPPSSRHLLEMFGQVGGGDARGGGMIQNPRLRLGKRSAPELASDAVSHSDTGKSKNDTLTSASLLTSIRSSYTQHNEDHTLGNDARHQDRGQGPNPGLYLARPPRKRVRTLRLVPALERKGMLQFEDPADHVAEGSSELDVTSSVDGDRDEDGCDVSNLRRTSLLSSLEALHGVSEAHPLENRIVSPAPGPSTGMDVDIDMGVDNSEHKIGYENDNTIAPDFQTRDLMYTRHQASFILFSDDPYVPAVSKTRLSRGTSSGRTPRFVIYEDTDDMMLDMHMDVGIDGGGEGTWIQPGWYLSPEENKENTEVGNEEQNHIQYEDGHVHGSGGDLAFSGTESYV</sequence>
<evidence type="ECO:0000256" key="1">
    <source>
        <dbReference type="SAM" id="MobiDB-lite"/>
    </source>
</evidence>
<feature type="region of interest" description="Disordered" evidence="1">
    <location>
        <begin position="775"/>
        <end position="798"/>
    </location>
</feature>
<feature type="compositionally biased region" description="Pro residues" evidence="1">
    <location>
        <begin position="637"/>
        <end position="664"/>
    </location>
</feature>
<feature type="compositionally biased region" description="Basic and acidic residues" evidence="1">
    <location>
        <begin position="265"/>
        <end position="288"/>
    </location>
</feature>
<feature type="compositionally biased region" description="Polar residues" evidence="1">
    <location>
        <begin position="433"/>
        <end position="448"/>
    </location>
</feature>
<name>A0ABR4GV08_9EURO</name>
<feature type="compositionally biased region" description="Basic and acidic residues" evidence="1">
    <location>
        <begin position="230"/>
        <end position="258"/>
    </location>
</feature>
<evidence type="ECO:0000313" key="2">
    <source>
        <dbReference type="EMBL" id="KAL2802910.1"/>
    </source>
</evidence>
<feature type="compositionally biased region" description="Basic and acidic residues" evidence="1">
    <location>
        <begin position="95"/>
        <end position="136"/>
    </location>
</feature>
<dbReference type="Pfam" id="PF20566">
    <property type="entry name" value="Eap1"/>
    <property type="match status" value="1"/>
</dbReference>
<proteinExistence type="predicted"/>
<organism evidence="2 3">
    <name type="scientific">Aspergillus granulosus</name>
    <dbReference type="NCBI Taxonomy" id="176169"/>
    <lineage>
        <taxon>Eukaryota</taxon>
        <taxon>Fungi</taxon>
        <taxon>Dikarya</taxon>
        <taxon>Ascomycota</taxon>
        <taxon>Pezizomycotina</taxon>
        <taxon>Eurotiomycetes</taxon>
        <taxon>Eurotiomycetidae</taxon>
        <taxon>Eurotiales</taxon>
        <taxon>Aspergillaceae</taxon>
        <taxon>Aspergillus</taxon>
        <taxon>Aspergillus subgen. Nidulantes</taxon>
    </lineage>
</organism>
<comment type="caution">
    <text evidence="2">The sequence shown here is derived from an EMBL/GenBank/DDBJ whole genome shotgun (WGS) entry which is preliminary data.</text>
</comment>
<feature type="region of interest" description="Disordered" evidence="1">
    <location>
        <begin position="367"/>
        <end position="665"/>
    </location>
</feature>
<evidence type="ECO:0000313" key="3">
    <source>
        <dbReference type="Proteomes" id="UP001610334"/>
    </source>
</evidence>
<gene>
    <name evidence="2" type="ORF">BJX63DRAFT_437423</name>
</gene>
<feature type="compositionally biased region" description="Basic and acidic residues" evidence="1">
    <location>
        <begin position="159"/>
        <end position="220"/>
    </location>
</feature>
<feature type="compositionally biased region" description="Basic and acidic residues" evidence="1">
    <location>
        <begin position="494"/>
        <end position="513"/>
    </location>
</feature>
<feature type="compositionally biased region" description="Low complexity" evidence="1">
    <location>
        <begin position="530"/>
        <end position="543"/>
    </location>
</feature>
<accession>A0ABR4GV08</accession>
<feature type="compositionally biased region" description="Basic and acidic residues" evidence="1">
    <location>
        <begin position="813"/>
        <end position="828"/>
    </location>
</feature>
<dbReference type="EMBL" id="JBFXLT010000158">
    <property type="protein sequence ID" value="KAL2802910.1"/>
    <property type="molecule type" value="Genomic_DNA"/>
</dbReference>